<name>A0A5B0LMC2_PUCGR</name>
<dbReference type="GO" id="GO:0005778">
    <property type="term" value="C:peroxisomal membrane"/>
    <property type="evidence" value="ECO:0007669"/>
    <property type="project" value="TreeGrafter"/>
</dbReference>
<accession>A0A5B0LMC2</accession>
<dbReference type="Proteomes" id="UP000325313">
    <property type="component" value="Unassembled WGS sequence"/>
</dbReference>
<feature type="region of interest" description="Disordered" evidence="1">
    <location>
        <begin position="178"/>
        <end position="209"/>
    </location>
</feature>
<proteinExistence type="predicted"/>
<dbReference type="Pfam" id="PF02466">
    <property type="entry name" value="Tim17"/>
    <property type="match status" value="1"/>
</dbReference>
<gene>
    <name evidence="2" type="ORF">PGTUg99_023940</name>
</gene>
<dbReference type="PANTHER" id="PTHR15460">
    <property type="entry name" value="PEROXISOMAL MEMBRANE PROTEIN 4"/>
    <property type="match status" value="1"/>
</dbReference>
<evidence type="ECO:0000313" key="3">
    <source>
        <dbReference type="Proteomes" id="UP000325313"/>
    </source>
</evidence>
<comment type="caution">
    <text evidence="2">The sequence shown here is derived from an EMBL/GenBank/DDBJ whole genome shotgun (WGS) entry which is preliminary data.</text>
</comment>
<dbReference type="PANTHER" id="PTHR15460:SF3">
    <property type="entry name" value="PEROXISOMAL MEMBRANE PROTEIN 4"/>
    <property type="match status" value="1"/>
</dbReference>
<evidence type="ECO:0000313" key="2">
    <source>
        <dbReference type="EMBL" id="KAA1065339.1"/>
    </source>
</evidence>
<feature type="compositionally biased region" description="Polar residues" evidence="1">
    <location>
        <begin position="190"/>
        <end position="201"/>
    </location>
</feature>
<dbReference type="InterPro" id="IPR019531">
    <property type="entry name" value="Pmp4"/>
</dbReference>
<organism evidence="2 3">
    <name type="scientific">Puccinia graminis f. sp. tritici</name>
    <dbReference type="NCBI Taxonomy" id="56615"/>
    <lineage>
        <taxon>Eukaryota</taxon>
        <taxon>Fungi</taxon>
        <taxon>Dikarya</taxon>
        <taxon>Basidiomycota</taxon>
        <taxon>Pucciniomycotina</taxon>
        <taxon>Pucciniomycetes</taxon>
        <taxon>Pucciniales</taxon>
        <taxon>Pucciniaceae</taxon>
        <taxon>Puccinia</taxon>
    </lineage>
</organism>
<evidence type="ECO:0008006" key="4">
    <source>
        <dbReference type="Google" id="ProtNLM"/>
    </source>
</evidence>
<reference evidence="2 3" key="1">
    <citation type="submission" date="2019-05" db="EMBL/GenBank/DDBJ databases">
        <title>Emergence of the Ug99 lineage of the wheat stem rust pathogen through somatic hybridization.</title>
        <authorList>
            <person name="Li F."/>
            <person name="Upadhyaya N.M."/>
            <person name="Sperschneider J."/>
            <person name="Matny O."/>
            <person name="Nguyen-Phuc H."/>
            <person name="Mago R."/>
            <person name="Raley C."/>
            <person name="Miller M.E."/>
            <person name="Silverstein K.A.T."/>
            <person name="Henningsen E."/>
            <person name="Hirsch C.D."/>
            <person name="Visser B."/>
            <person name="Pretorius Z.A."/>
            <person name="Steffenson B.J."/>
            <person name="Schwessinger B."/>
            <person name="Dodds P.N."/>
            <person name="Figueroa M."/>
        </authorList>
    </citation>
    <scope>NUCLEOTIDE SEQUENCE [LARGE SCALE GENOMIC DNA]</scope>
    <source>
        <strain evidence="2 3">Ug99</strain>
    </source>
</reference>
<protein>
    <recommendedName>
        <fullName evidence="4">Peroxisomal membrane protein 4</fullName>
    </recommendedName>
</protein>
<dbReference type="EMBL" id="VDEP01000511">
    <property type="protein sequence ID" value="KAA1065339.1"/>
    <property type="molecule type" value="Genomic_DNA"/>
</dbReference>
<sequence>MAASQGPCVHHWLTLSHLLQFANHPVVDYLEPYHSPQEINHSKMDSLNTLVSDPRYHDILAILKGARNGLVYGAKIRFPHALVMTLIFHGDRPWKDRARFVVNATRQHALNLSKFVTIYKTALLLQRRINGGKERSIDTFLAGLIGGWVVFGERNAINEQIVLYCVSRVVSSFLPRASPSSASSHPGIIVTQNTPSPSSIRQPPLGHGNLAPNGMPRPPGFPYPASVPIDKRIFEIYAALTWGAVMWLFRWRRERLQGGLINSMQYLYLDSEVWTNLKNLLWHNVA</sequence>
<dbReference type="AlphaFoldDB" id="A0A5B0LMC2"/>
<evidence type="ECO:0000256" key="1">
    <source>
        <dbReference type="SAM" id="MobiDB-lite"/>
    </source>
</evidence>